<dbReference type="InterPro" id="IPR001100">
    <property type="entry name" value="Pyr_nuc-diS_OxRdtase"/>
</dbReference>
<dbReference type="PANTHER" id="PTHR22912:SF217">
    <property type="entry name" value="DIHYDROLIPOYL DEHYDROGENASE"/>
    <property type="match status" value="1"/>
</dbReference>
<keyword evidence="9 13" id="KW-0520">NAD</keyword>
<keyword evidence="11 13" id="KW-0676">Redox-active center</keyword>
<dbReference type="Gene3D" id="3.30.390.30">
    <property type="match status" value="1"/>
</dbReference>
<dbReference type="PROSITE" id="PS51257">
    <property type="entry name" value="PROKAR_LIPOPROTEIN"/>
    <property type="match status" value="1"/>
</dbReference>
<dbReference type="InterPro" id="IPR012999">
    <property type="entry name" value="Pyr_OxRdtase_I_AS"/>
</dbReference>
<evidence type="ECO:0000259" key="15">
    <source>
        <dbReference type="Pfam" id="PF07992"/>
    </source>
</evidence>
<accession>A0ABW9KGQ8</accession>
<dbReference type="GO" id="GO:0004148">
    <property type="term" value="F:dihydrolipoyl dehydrogenase (NADH) activity"/>
    <property type="evidence" value="ECO:0007669"/>
    <property type="project" value="UniProtKB-EC"/>
</dbReference>
<protein>
    <recommendedName>
        <fullName evidence="4 13">Dihydrolipoyl dehydrogenase</fullName>
        <ecNumber evidence="3 13">1.8.1.4</ecNumber>
    </recommendedName>
</protein>
<comment type="similarity">
    <text evidence="2 13">Belongs to the class-I pyridine nucleotide-disulfide oxidoreductase family.</text>
</comment>
<dbReference type="InterPro" id="IPR016156">
    <property type="entry name" value="FAD/NAD-linked_Rdtase_dimer_sf"/>
</dbReference>
<dbReference type="PIRSF" id="PIRSF000350">
    <property type="entry name" value="Mercury_reductase_MerA"/>
    <property type="match status" value="1"/>
</dbReference>
<evidence type="ECO:0000256" key="7">
    <source>
        <dbReference type="ARBA" id="ARBA00022827"/>
    </source>
</evidence>
<gene>
    <name evidence="16" type="primary">lpdA</name>
    <name evidence="16" type="ORF">ACK2TP_00785</name>
</gene>
<feature type="domain" description="FAD/NAD(P)-binding" evidence="15">
    <location>
        <begin position="15"/>
        <end position="340"/>
    </location>
</feature>
<dbReference type="NCBIfam" id="TIGR01350">
    <property type="entry name" value="lipoamide_DH"/>
    <property type="match status" value="1"/>
</dbReference>
<evidence type="ECO:0000256" key="9">
    <source>
        <dbReference type="ARBA" id="ARBA00023027"/>
    </source>
</evidence>
<evidence type="ECO:0000256" key="3">
    <source>
        <dbReference type="ARBA" id="ARBA00012608"/>
    </source>
</evidence>
<name>A0ABW9KGQ8_9BACT</name>
<evidence type="ECO:0000256" key="2">
    <source>
        <dbReference type="ARBA" id="ARBA00007532"/>
    </source>
</evidence>
<evidence type="ECO:0000256" key="8">
    <source>
        <dbReference type="ARBA" id="ARBA00023002"/>
    </source>
</evidence>
<evidence type="ECO:0000256" key="4">
    <source>
        <dbReference type="ARBA" id="ARBA00016961"/>
    </source>
</evidence>
<dbReference type="Pfam" id="PF02852">
    <property type="entry name" value="Pyr_redox_dim"/>
    <property type="match status" value="1"/>
</dbReference>
<evidence type="ECO:0000256" key="11">
    <source>
        <dbReference type="ARBA" id="ARBA00023284"/>
    </source>
</evidence>
<evidence type="ECO:0000256" key="1">
    <source>
        <dbReference type="ARBA" id="ARBA00004496"/>
    </source>
</evidence>
<dbReference type="SUPFAM" id="SSF55424">
    <property type="entry name" value="FAD/NAD-linked reductases, dimerisation (C-terminal) domain"/>
    <property type="match status" value="1"/>
</dbReference>
<reference evidence="16 17" key="1">
    <citation type="submission" date="2024-12" db="EMBL/GenBank/DDBJ databases">
        <authorList>
            <person name="Lee Y."/>
        </authorList>
    </citation>
    <scope>NUCLEOTIDE SEQUENCE [LARGE SCALE GENOMIC DNA]</scope>
    <source>
        <strain evidence="16 17">03SUJ4</strain>
    </source>
</reference>
<evidence type="ECO:0000313" key="16">
    <source>
        <dbReference type="EMBL" id="MFN2974287.1"/>
    </source>
</evidence>
<comment type="miscellaneous">
    <text evidence="13">The active site is a redox-active disulfide bond.</text>
</comment>
<evidence type="ECO:0000313" key="17">
    <source>
        <dbReference type="Proteomes" id="UP001634747"/>
    </source>
</evidence>
<dbReference type="EC" id="1.8.1.4" evidence="3 13"/>
<dbReference type="Gene3D" id="3.50.50.60">
    <property type="entry name" value="FAD/NAD(P)-binding domain"/>
    <property type="match status" value="2"/>
</dbReference>
<evidence type="ECO:0000256" key="6">
    <source>
        <dbReference type="ARBA" id="ARBA00022630"/>
    </source>
</evidence>
<dbReference type="InterPro" id="IPR036188">
    <property type="entry name" value="FAD/NAD-bd_sf"/>
</dbReference>
<proteinExistence type="inferred from homology"/>
<evidence type="ECO:0000256" key="13">
    <source>
        <dbReference type="RuleBase" id="RU003692"/>
    </source>
</evidence>
<organism evidence="16 17">
    <name type="scientific">Terriglobus aquaticus</name>
    <dbReference type="NCBI Taxonomy" id="940139"/>
    <lineage>
        <taxon>Bacteria</taxon>
        <taxon>Pseudomonadati</taxon>
        <taxon>Acidobacteriota</taxon>
        <taxon>Terriglobia</taxon>
        <taxon>Terriglobales</taxon>
        <taxon>Acidobacteriaceae</taxon>
        <taxon>Terriglobus</taxon>
    </lineage>
</organism>
<keyword evidence="8 13" id="KW-0560">Oxidoreductase</keyword>
<dbReference type="InterPro" id="IPR004099">
    <property type="entry name" value="Pyr_nucl-diS_OxRdtase_dimer"/>
</dbReference>
<feature type="domain" description="Pyridine nucleotide-disulphide oxidoreductase dimerisation" evidence="14">
    <location>
        <begin position="362"/>
        <end position="471"/>
    </location>
</feature>
<dbReference type="PRINTS" id="PR00411">
    <property type="entry name" value="PNDRDTASEI"/>
</dbReference>
<dbReference type="InterPro" id="IPR006258">
    <property type="entry name" value="Lipoamide_DH"/>
</dbReference>
<evidence type="ECO:0000259" key="14">
    <source>
        <dbReference type="Pfam" id="PF02852"/>
    </source>
</evidence>
<evidence type="ECO:0000256" key="12">
    <source>
        <dbReference type="ARBA" id="ARBA00049187"/>
    </source>
</evidence>
<keyword evidence="7 13" id="KW-0274">FAD</keyword>
<sequence>MAARRVESFVAETVFDVAVIGGGPAGYSCAFRAAQYGLKVALIEKSDKLGGTCLHVGCVPTKAMLFSAEIFDHAKEGGMYGIDNIGAGTINWPQVLKRKNEIISKHTNGLQYLVKKNKVTLVRGYGKLNGGAKGGVFSVDVDNDGQKSQVQAKKVVLASGSDARMIPGLQADETILTNVEILSLDKMPKSLAVIGSGAVGVEFASVFNSFNVPVTIIEMADRLVPAEDAEVSKEFARQYKKRGINFHTSALMDKVEKVEGGAKVHFKTSDGKDQVLEVEKVLIAIGRAPRTANVGLETVKVEMDRTSVKVDDHFETTEPGLYAIGDIVAGLPLLAHGGAMAGAVAAAHMAGKPYKPVTRNRIPACTYCEPQIGSVGLNEAMAREMAEKNGWKIKVGKFPLAGNSKATILNAHDGFVKVIADETYGEVLGVHIIGPYATELIQEAVLAIEAEVTIDELMFTQHPHPTLSESLLDGFASVKGMSLNA</sequence>
<comment type="caution">
    <text evidence="16">The sequence shown here is derived from an EMBL/GenBank/DDBJ whole genome shotgun (WGS) entry which is preliminary data.</text>
</comment>
<keyword evidence="17" id="KW-1185">Reference proteome</keyword>
<dbReference type="SUPFAM" id="SSF51905">
    <property type="entry name" value="FAD/NAD(P)-binding domain"/>
    <property type="match status" value="1"/>
</dbReference>
<dbReference type="EMBL" id="JBJYXY010000001">
    <property type="protein sequence ID" value="MFN2974287.1"/>
    <property type="molecule type" value="Genomic_DNA"/>
</dbReference>
<keyword evidence="6 13" id="KW-0285">Flavoprotein</keyword>
<dbReference type="PRINTS" id="PR00368">
    <property type="entry name" value="FADPNR"/>
</dbReference>
<dbReference type="Proteomes" id="UP001634747">
    <property type="component" value="Unassembled WGS sequence"/>
</dbReference>
<evidence type="ECO:0000256" key="5">
    <source>
        <dbReference type="ARBA" id="ARBA00022490"/>
    </source>
</evidence>
<keyword evidence="5" id="KW-0963">Cytoplasm</keyword>
<dbReference type="InterPro" id="IPR023753">
    <property type="entry name" value="FAD/NAD-binding_dom"/>
</dbReference>
<comment type="subcellular location">
    <subcellularLocation>
        <location evidence="1">Cytoplasm</location>
    </subcellularLocation>
</comment>
<comment type="catalytic activity">
    <reaction evidence="12 13">
        <text>N(6)-[(R)-dihydrolipoyl]-L-lysyl-[protein] + NAD(+) = N(6)-[(R)-lipoyl]-L-lysyl-[protein] + NADH + H(+)</text>
        <dbReference type="Rhea" id="RHEA:15045"/>
        <dbReference type="Rhea" id="RHEA-COMP:10474"/>
        <dbReference type="Rhea" id="RHEA-COMP:10475"/>
        <dbReference type="ChEBI" id="CHEBI:15378"/>
        <dbReference type="ChEBI" id="CHEBI:57540"/>
        <dbReference type="ChEBI" id="CHEBI:57945"/>
        <dbReference type="ChEBI" id="CHEBI:83099"/>
        <dbReference type="ChEBI" id="CHEBI:83100"/>
        <dbReference type="EC" id="1.8.1.4"/>
    </reaction>
</comment>
<evidence type="ECO:0000256" key="10">
    <source>
        <dbReference type="ARBA" id="ARBA00023157"/>
    </source>
</evidence>
<dbReference type="PROSITE" id="PS00076">
    <property type="entry name" value="PYRIDINE_REDOX_1"/>
    <property type="match status" value="1"/>
</dbReference>
<dbReference type="InterPro" id="IPR050151">
    <property type="entry name" value="Class-I_Pyr_Nuc-Dis_Oxidored"/>
</dbReference>
<comment type="cofactor">
    <cofactor evidence="13">
        <name>FAD</name>
        <dbReference type="ChEBI" id="CHEBI:57692"/>
    </cofactor>
    <text evidence="13">Binds 1 FAD per subunit.</text>
</comment>
<keyword evidence="10" id="KW-1015">Disulfide bond</keyword>
<dbReference type="PANTHER" id="PTHR22912">
    <property type="entry name" value="DISULFIDE OXIDOREDUCTASE"/>
    <property type="match status" value="1"/>
</dbReference>
<dbReference type="Pfam" id="PF07992">
    <property type="entry name" value="Pyr_redox_2"/>
    <property type="match status" value="1"/>
</dbReference>
<dbReference type="RefSeq" id="WP_263415129.1">
    <property type="nucleotide sequence ID" value="NZ_BAABBH010000001.1"/>
</dbReference>